<gene>
    <name evidence="1" type="ORF">JGU71_25260</name>
</gene>
<comment type="caution">
    <text evidence="1">The sequence shown here is derived from an EMBL/GenBank/DDBJ whole genome shotgun (WGS) entry which is preliminary data.</text>
</comment>
<accession>A0A934NV90</accession>
<sequence length="211" mass="22632">MARLTHAEFAANVLAASASPKRIGKVISHILGDRIDIGPLRVGPGGVGSATAIGVPGLVEAYRCNDLEWDIAIAVPVHLSVRVNLAGAIARYTIAVRVQTRIRLVPEEPCTVVVDIEQVHRDNIAARVNPRGMPSRLVGKVGNIDVVVADHVLAYINELFASPPIVALRRIDVAQMMERAWDAGLVVDMSVSRSLLEPARRIAHTSTHSTG</sequence>
<organism evidence="1 2">
    <name type="scientific">Antrihabitans stalagmiti</name>
    <dbReference type="NCBI Taxonomy" id="2799499"/>
    <lineage>
        <taxon>Bacteria</taxon>
        <taxon>Bacillati</taxon>
        <taxon>Actinomycetota</taxon>
        <taxon>Actinomycetes</taxon>
        <taxon>Mycobacteriales</taxon>
        <taxon>Nocardiaceae</taxon>
        <taxon>Antrihabitans</taxon>
    </lineage>
</organism>
<keyword evidence="2" id="KW-1185">Reference proteome</keyword>
<dbReference type="AlphaFoldDB" id="A0A934NV90"/>
<dbReference type="EMBL" id="JAEMNV010000010">
    <property type="protein sequence ID" value="MBJ8342204.1"/>
    <property type="molecule type" value="Genomic_DNA"/>
</dbReference>
<name>A0A934NV90_9NOCA</name>
<dbReference type="Proteomes" id="UP000655868">
    <property type="component" value="Unassembled WGS sequence"/>
</dbReference>
<protein>
    <submittedName>
        <fullName evidence="1">Uncharacterized protein</fullName>
    </submittedName>
</protein>
<dbReference type="RefSeq" id="WP_199707565.1">
    <property type="nucleotide sequence ID" value="NZ_JAEMNV010000010.1"/>
</dbReference>
<evidence type="ECO:0000313" key="2">
    <source>
        <dbReference type="Proteomes" id="UP000655868"/>
    </source>
</evidence>
<proteinExistence type="predicted"/>
<reference evidence="1" key="1">
    <citation type="submission" date="2020-12" db="EMBL/GenBank/DDBJ databases">
        <title>Antrihabitans popcorni sp. nov. and Antrihabitans auranticaus sp. nov., isolated from a larva cave.</title>
        <authorList>
            <person name="Lee S.D."/>
            <person name="Kim I.S."/>
        </authorList>
    </citation>
    <scope>NUCLEOTIDE SEQUENCE</scope>
    <source>
        <strain evidence="1">YC3-6</strain>
    </source>
</reference>
<evidence type="ECO:0000313" key="1">
    <source>
        <dbReference type="EMBL" id="MBJ8342204.1"/>
    </source>
</evidence>